<feature type="transmembrane region" description="Helical" evidence="7">
    <location>
        <begin position="12"/>
        <end position="32"/>
    </location>
</feature>
<dbReference type="Proteomes" id="UP000063781">
    <property type="component" value="Chromosome"/>
</dbReference>
<dbReference type="STRING" id="1514105.AOC36_03185"/>
<accession>A0A0X8GZ38</accession>
<dbReference type="GO" id="GO:0016887">
    <property type="term" value="F:ATP hydrolysis activity"/>
    <property type="evidence" value="ECO:0007669"/>
    <property type="project" value="InterPro"/>
</dbReference>
<sequence length="560" mass="62213">MKYFEGYKLKTAIAILSKFIEAVFEIIIPLLMARLIDSGIVAGNDSVVYSSVVWMLILTLLGYLSALVCQYYASHISQIVGGRIRSDLMKHDLELSTDQVDAFSSSVLTNRITSDVLFIQDMIARVIRLGVRAPFLIVGTIVALFTINQKLSLALLIALPLFVGVIWGFMMLTMRGHAKATTQLDRVTARVSELLSGSRIIRAFSKQAHSDRVFNNDNDTLFKRQSTVGIFATLSSPFTTLMMNGLMVLLIYISGIQINLGSMTQGQTLAIINYCNQLLITLIVAMNLIMIISRGTNSLKRVKQVLNTQPRLSSDGDERIEKPFKLVFDRVSFSFPDEKRRVLNGISFTLEPGKTLGIIGLTGSGKSTLLKLIPRFMEISDGSICIDDSDLSDFNIHSLRDGIGYVPQNAQFIRGSLNDNITMRRFENPEEALTDAQGQDILSKGLDVLIEESGKNLSGGQKQRVNIARALAKKPKLLLFDDSFSALDAITTARLQKTLRTKYRDTAQIIASQRTSSVSHADWILVLDQGHILDEGTHESLLKTNEIYQRIYSLQQEGSD</sequence>
<evidence type="ECO:0000256" key="1">
    <source>
        <dbReference type="ARBA" id="ARBA00004651"/>
    </source>
</evidence>
<dbReference type="CDD" id="cd18548">
    <property type="entry name" value="ABC_6TM_Tm287_like"/>
    <property type="match status" value="1"/>
</dbReference>
<evidence type="ECO:0000259" key="8">
    <source>
        <dbReference type="PROSITE" id="PS50893"/>
    </source>
</evidence>
<feature type="transmembrane region" description="Helical" evidence="7">
    <location>
        <begin position="228"/>
        <end position="251"/>
    </location>
</feature>
<keyword evidence="6 7" id="KW-0472">Membrane</keyword>
<name>A0A0X8GZ38_9FIRM</name>
<dbReference type="Pfam" id="PF00664">
    <property type="entry name" value="ABC_membrane"/>
    <property type="match status" value="1"/>
</dbReference>
<dbReference type="Pfam" id="PF00005">
    <property type="entry name" value="ABC_tran"/>
    <property type="match status" value="1"/>
</dbReference>
<evidence type="ECO:0000259" key="9">
    <source>
        <dbReference type="PROSITE" id="PS50929"/>
    </source>
</evidence>
<evidence type="ECO:0000256" key="3">
    <source>
        <dbReference type="ARBA" id="ARBA00022741"/>
    </source>
</evidence>
<dbReference type="PROSITE" id="PS50893">
    <property type="entry name" value="ABC_TRANSPORTER_2"/>
    <property type="match status" value="1"/>
</dbReference>
<dbReference type="InterPro" id="IPR027417">
    <property type="entry name" value="P-loop_NTPase"/>
</dbReference>
<keyword evidence="4" id="KW-0067">ATP-binding</keyword>
<dbReference type="EMBL" id="CP013213">
    <property type="protein sequence ID" value="AMC93019.1"/>
    <property type="molecule type" value="Genomic_DNA"/>
</dbReference>
<dbReference type="InterPro" id="IPR039421">
    <property type="entry name" value="Type_1_exporter"/>
</dbReference>
<reference evidence="10 11" key="1">
    <citation type="submission" date="2015-10" db="EMBL/GenBank/DDBJ databases">
        <title>Erysipelothrix larvae sp. LV19 isolated from the larval gut of the rhinoceros beetle, Trypoxylus dichotomus.</title>
        <authorList>
            <person name="Lim S."/>
            <person name="Kim B.-C."/>
        </authorList>
    </citation>
    <scope>NUCLEOTIDE SEQUENCE [LARGE SCALE GENOMIC DNA]</scope>
    <source>
        <strain evidence="10 11">LV19</strain>
    </source>
</reference>
<dbReference type="SUPFAM" id="SSF90123">
    <property type="entry name" value="ABC transporter transmembrane region"/>
    <property type="match status" value="1"/>
</dbReference>
<evidence type="ECO:0000313" key="10">
    <source>
        <dbReference type="EMBL" id="AMC93019.1"/>
    </source>
</evidence>
<dbReference type="InterPro" id="IPR011527">
    <property type="entry name" value="ABC1_TM_dom"/>
</dbReference>
<protein>
    <submittedName>
        <fullName evidence="10">ABC transporter permease</fullName>
    </submittedName>
</protein>
<evidence type="ECO:0000313" key="11">
    <source>
        <dbReference type="Proteomes" id="UP000063781"/>
    </source>
</evidence>
<keyword evidence="5 7" id="KW-1133">Transmembrane helix</keyword>
<dbReference type="SMART" id="SM00382">
    <property type="entry name" value="AAA"/>
    <property type="match status" value="1"/>
</dbReference>
<dbReference type="AlphaFoldDB" id="A0A0X8GZ38"/>
<dbReference type="GO" id="GO:0005524">
    <property type="term" value="F:ATP binding"/>
    <property type="evidence" value="ECO:0007669"/>
    <property type="project" value="UniProtKB-KW"/>
</dbReference>
<dbReference type="OrthoDB" id="9762778at2"/>
<dbReference type="GO" id="GO:0005886">
    <property type="term" value="C:plasma membrane"/>
    <property type="evidence" value="ECO:0007669"/>
    <property type="project" value="UniProtKB-SubCell"/>
</dbReference>
<dbReference type="PANTHER" id="PTHR43394">
    <property type="entry name" value="ATP-DEPENDENT PERMEASE MDL1, MITOCHONDRIAL"/>
    <property type="match status" value="1"/>
</dbReference>
<evidence type="ECO:0000256" key="6">
    <source>
        <dbReference type="ARBA" id="ARBA00023136"/>
    </source>
</evidence>
<feature type="domain" description="ABC transporter" evidence="8">
    <location>
        <begin position="326"/>
        <end position="554"/>
    </location>
</feature>
<feature type="domain" description="ABC transmembrane type-1" evidence="9">
    <location>
        <begin position="12"/>
        <end position="294"/>
    </location>
</feature>
<evidence type="ECO:0000256" key="4">
    <source>
        <dbReference type="ARBA" id="ARBA00022840"/>
    </source>
</evidence>
<dbReference type="InterPro" id="IPR003439">
    <property type="entry name" value="ABC_transporter-like_ATP-bd"/>
</dbReference>
<dbReference type="SUPFAM" id="SSF52540">
    <property type="entry name" value="P-loop containing nucleoside triphosphate hydrolases"/>
    <property type="match status" value="1"/>
</dbReference>
<dbReference type="KEGG" id="erl:AOC36_03185"/>
<dbReference type="PROSITE" id="PS50929">
    <property type="entry name" value="ABC_TM1F"/>
    <property type="match status" value="1"/>
</dbReference>
<keyword evidence="11" id="KW-1185">Reference proteome</keyword>
<gene>
    <name evidence="10" type="ORF">AOC36_03185</name>
</gene>
<dbReference type="GO" id="GO:0015421">
    <property type="term" value="F:ABC-type oligopeptide transporter activity"/>
    <property type="evidence" value="ECO:0007669"/>
    <property type="project" value="TreeGrafter"/>
</dbReference>
<dbReference type="Gene3D" id="1.20.1560.10">
    <property type="entry name" value="ABC transporter type 1, transmembrane domain"/>
    <property type="match status" value="1"/>
</dbReference>
<feature type="transmembrane region" description="Helical" evidence="7">
    <location>
        <begin position="153"/>
        <end position="172"/>
    </location>
</feature>
<dbReference type="RefSeq" id="WP_067631403.1">
    <property type="nucleotide sequence ID" value="NZ_CP013213.1"/>
</dbReference>
<dbReference type="PANTHER" id="PTHR43394:SF1">
    <property type="entry name" value="ATP-BINDING CASSETTE SUB-FAMILY B MEMBER 10, MITOCHONDRIAL"/>
    <property type="match status" value="1"/>
</dbReference>
<feature type="transmembrane region" description="Helical" evidence="7">
    <location>
        <begin position="129"/>
        <end position="147"/>
    </location>
</feature>
<feature type="transmembrane region" description="Helical" evidence="7">
    <location>
        <begin position="271"/>
        <end position="293"/>
    </location>
</feature>
<evidence type="ECO:0000256" key="5">
    <source>
        <dbReference type="ARBA" id="ARBA00022989"/>
    </source>
</evidence>
<dbReference type="InterPro" id="IPR036640">
    <property type="entry name" value="ABC1_TM_sf"/>
</dbReference>
<keyword evidence="2 7" id="KW-0812">Transmembrane</keyword>
<dbReference type="InterPro" id="IPR017871">
    <property type="entry name" value="ABC_transporter-like_CS"/>
</dbReference>
<dbReference type="Gene3D" id="3.40.50.300">
    <property type="entry name" value="P-loop containing nucleotide triphosphate hydrolases"/>
    <property type="match status" value="1"/>
</dbReference>
<organism evidence="10 11">
    <name type="scientific">Erysipelothrix larvae</name>
    <dbReference type="NCBI Taxonomy" id="1514105"/>
    <lineage>
        <taxon>Bacteria</taxon>
        <taxon>Bacillati</taxon>
        <taxon>Bacillota</taxon>
        <taxon>Erysipelotrichia</taxon>
        <taxon>Erysipelotrichales</taxon>
        <taxon>Erysipelotrichaceae</taxon>
        <taxon>Erysipelothrix</taxon>
    </lineage>
</organism>
<keyword evidence="3" id="KW-0547">Nucleotide-binding</keyword>
<evidence type="ECO:0000256" key="2">
    <source>
        <dbReference type="ARBA" id="ARBA00022692"/>
    </source>
</evidence>
<proteinExistence type="predicted"/>
<evidence type="ECO:0000256" key="7">
    <source>
        <dbReference type="SAM" id="Phobius"/>
    </source>
</evidence>
<comment type="subcellular location">
    <subcellularLocation>
        <location evidence="1">Cell membrane</location>
        <topology evidence="1">Multi-pass membrane protein</topology>
    </subcellularLocation>
</comment>
<dbReference type="InterPro" id="IPR003593">
    <property type="entry name" value="AAA+_ATPase"/>
</dbReference>
<feature type="transmembrane region" description="Helical" evidence="7">
    <location>
        <begin position="52"/>
        <end position="73"/>
    </location>
</feature>
<dbReference type="PROSITE" id="PS00211">
    <property type="entry name" value="ABC_TRANSPORTER_1"/>
    <property type="match status" value="1"/>
</dbReference>